<dbReference type="Proteomes" id="UP000448575">
    <property type="component" value="Unassembled WGS sequence"/>
</dbReference>
<reference evidence="3 4" key="1">
    <citation type="submission" date="2019-12" db="EMBL/GenBank/DDBJ databases">
        <title>Novel species isolated from a subtropical stream in China.</title>
        <authorList>
            <person name="Lu H."/>
        </authorList>
    </citation>
    <scope>NUCLEOTIDE SEQUENCE [LARGE SCALE GENOMIC DNA]</scope>
    <source>
        <strain evidence="3 4">DS3</strain>
    </source>
</reference>
<dbReference type="InterPro" id="IPR013976">
    <property type="entry name" value="HDOD"/>
</dbReference>
<sequence length="344" mass="36845">MYQWLKRLLAKPDSVPPPDAPSAPQPAVQESTTPPAPILSPAVEGGPDFEQKDLVNSAYQHWLFALPAGDSLDTTPPEGRVLHELIMAAKSGHSAADMLRRMPGVIPQLLQSLRSENFAGADIARKISNDLVLVGSVLRLANAAIQHSGDATTINSVEHAVIVVGQEGLRQLITTVAFRPIIDLNSGYYTKLMAPRIWEQSEKSAVACRMLAPEFGVDPFEAFLAGLVQNAGLLTALRVMDSTTNVPGTLGSAMFRARLIQEARAISAGIAEAWRFPPAITQAIREQGDVRKGGALSPMARVLALGDYLAKIRLLAAHGKLNDSENNLFHGLPLGAMPCYAALI</sequence>
<proteinExistence type="predicted"/>
<comment type="caution">
    <text evidence="3">The sequence shown here is derived from an EMBL/GenBank/DDBJ whole genome shotgun (WGS) entry which is preliminary data.</text>
</comment>
<evidence type="ECO:0000313" key="3">
    <source>
        <dbReference type="EMBL" id="MYN03012.1"/>
    </source>
</evidence>
<dbReference type="InterPro" id="IPR052340">
    <property type="entry name" value="RNase_Y/CdgJ"/>
</dbReference>
<dbReference type="PANTHER" id="PTHR33525">
    <property type="match status" value="1"/>
</dbReference>
<dbReference type="EMBL" id="WWCJ01000008">
    <property type="protein sequence ID" value="MYN03012.1"/>
    <property type="molecule type" value="Genomic_DNA"/>
</dbReference>
<name>A0A6N9HJ13_9BURK</name>
<dbReference type="RefSeq" id="WP_161025989.1">
    <property type="nucleotide sequence ID" value="NZ_WWCJ01000008.1"/>
</dbReference>
<feature type="region of interest" description="Disordered" evidence="1">
    <location>
        <begin position="10"/>
        <end position="47"/>
    </location>
</feature>
<dbReference type="AlphaFoldDB" id="A0A6N9HJ13"/>
<evidence type="ECO:0000256" key="1">
    <source>
        <dbReference type="SAM" id="MobiDB-lite"/>
    </source>
</evidence>
<accession>A0A6N9HJ13</accession>
<dbReference type="Gene3D" id="1.10.3210.10">
    <property type="entry name" value="Hypothetical protein af1432"/>
    <property type="match status" value="1"/>
</dbReference>
<evidence type="ECO:0000259" key="2">
    <source>
        <dbReference type="PROSITE" id="PS51833"/>
    </source>
</evidence>
<dbReference type="PANTHER" id="PTHR33525:SF6">
    <property type="entry name" value="HDOD DOMAIN-CONTAINING PROTEIN"/>
    <property type="match status" value="1"/>
</dbReference>
<keyword evidence="4" id="KW-1185">Reference proteome</keyword>
<feature type="domain" description="HDOD" evidence="2">
    <location>
        <begin position="99"/>
        <end position="290"/>
    </location>
</feature>
<protein>
    <submittedName>
        <fullName evidence="3">HDOD domain-containing protein</fullName>
    </submittedName>
</protein>
<dbReference type="SUPFAM" id="SSF109604">
    <property type="entry name" value="HD-domain/PDEase-like"/>
    <property type="match status" value="1"/>
</dbReference>
<dbReference type="PROSITE" id="PS51833">
    <property type="entry name" value="HDOD"/>
    <property type="match status" value="1"/>
</dbReference>
<dbReference type="Pfam" id="PF08668">
    <property type="entry name" value="HDOD"/>
    <property type="match status" value="1"/>
</dbReference>
<organism evidence="3 4">
    <name type="scientific">Pseudoduganella guangdongensis</name>
    <dbReference type="NCBI Taxonomy" id="2692179"/>
    <lineage>
        <taxon>Bacteria</taxon>
        <taxon>Pseudomonadati</taxon>
        <taxon>Pseudomonadota</taxon>
        <taxon>Betaproteobacteria</taxon>
        <taxon>Burkholderiales</taxon>
        <taxon>Oxalobacteraceae</taxon>
        <taxon>Telluria group</taxon>
        <taxon>Pseudoduganella</taxon>
    </lineage>
</organism>
<feature type="compositionally biased region" description="Pro residues" evidence="1">
    <location>
        <begin position="14"/>
        <end position="24"/>
    </location>
</feature>
<gene>
    <name evidence="3" type="ORF">GTP41_12960</name>
</gene>
<evidence type="ECO:0000313" key="4">
    <source>
        <dbReference type="Proteomes" id="UP000448575"/>
    </source>
</evidence>